<sequence length="93" mass="10377">MISYLGHLKLYPDTVFPNGVPQSETAAQYKRLGNKPYETLSSVGHRPFPFPSRSMRRTYKAIRTESRSLRFVCLVVGRAPSVTANTAAPAYSL</sequence>
<protein>
    <submittedName>
        <fullName evidence="1">Uncharacterized protein</fullName>
    </submittedName>
</protein>
<dbReference type="Gramene" id="Mp4g09420.1">
    <property type="protein sequence ID" value="Mp4g09420.1.cds1"/>
    <property type="gene ID" value="Mp4g09420"/>
</dbReference>
<dbReference type="Proteomes" id="UP000244005">
    <property type="component" value="Unassembled WGS sequence"/>
</dbReference>
<organism evidence="1 2">
    <name type="scientific">Marchantia polymorpha</name>
    <name type="common">Common liverwort</name>
    <name type="synonym">Marchantia aquatica</name>
    <dbReference type="NCBI Taxonomy" id="3197"/>
    <lineage>
        <taxon>Eukaryota</taxon>
        <taxon>Viridiplantae</taxon>
        <taxon>Streptophyta</taxon>
        <taxon>Embryophyta</taxon>
        <taxon>Marchantiophyta</taxon>
        <taxon>Marchantiopsida</taxon>
        <taxon>Marchantiidae</taxon>
        <taxon>Marchantiales</taxon>
        <taxon>Marchantiaceae</taxon>
        <taxon>Marchantia</taxon>
    </lineage>
</organism>
<proteinExistence type="predicted"/>
<dbReference type="AlphaFoldDB" id="A0A2R6WC11"/>
<keyword evidence="2" id="KW-1185">Reference proteome</keyword>
<reference evidence="2" key="1">
    <citation type="journal article" date="2017" name="Cell">
        <title>Insights into land plant evolution garnered from the Marchantia polymorpha genome.</title>
        <authorList>
            <person name="Bowman J.L."/>
            <person name="Kohchi T."/>
            <person name="Yamato K.T."/>
            <person name="Jenkins J."/>
            <person name="Shu S."/>
            <person name="Ishizaki K."/>
            <person name="Yamaoka S."/>
            <person name="Nishihama R."/>
            <person name="Nakamura Y."/>
            <person name="Berger F."/>
            <person name="Adam C."/>
            <person name="Aki S.S."/>
            <person name="Althoff F."/>
            <person name="Araki T."/>
            <person name="Arteaga-Vazquez M.A."/>
            <person name="Balasubrmanian S."/>
            <person name="Barry K."/>
            <person name="Bauer D."/>
            <person name="Boehm C.R."/>
            <person name="Briginshaw L."/>
            <person name="Caballero-Perez J."/>
            <person name="Catarino B."/>
            <person name="Chen F."/>
            <person name="Chiyoda S."/>
            <person name="Chovatia M."/>
            <person name="Davies K.M."/>
            <person name="Delmans M."/>
            <person name="Demura T."/>
            <person name="Dierschke T."/>
            <person name="Dolan L."/>
            <person name="Dorantes-Acosta A.E."/>
            <person name="Eklund D.M."/>
            <person name="Florent S.N."/>
            <person name="Flores-Sandoval E."/>
            <person name="Fujiyama A."/>
            <person name="Fukuzawa H."/>
            <person name="Galik B."/>
            <person name="Grimanelli D."/>
            <person name="Grimwood J."/>
            <person name="Grossniklaus U."/>
            <person name="Hamada T."/>
            <person name="Haseloff J."/>
            <person name="Hetherington A.J."/>
            <person name="Higo A."/>
            <person name="Hirakawa Y."/>
            <person name="Hundley H.N."/>
            <person name="Ikeda Y."/>
            <person name="Inoue K."/>
            <person name="Inoue S.I."/>
            <person name="Ishida S."/>
            <person name="Jia Q."/>
            <person name="Kakita M."/>
            <person name="Kanazawa T."/>
            <person name="Kawai Y."/>
            <person name="Kawashima T."/>
            <person name="Kennedy M."/>
            <person name="Kinose K."/>
            <person name="Kinoshita T."/>
            <person name="Kohara Y."/>
            <person name="Koide E."/>
            <person name="Komatsu K."/>
            <person name="Kopischke S."/>
            <person name="Kubo M."/>
            <person name="Kyozuka J."/>
            <person name="Lagercrantz U."/>
            <person name="Lin S.S."/>
            <person name="Lindquist E."/>
            <person name="Lipzen A.M."/>
            <person name="Lu C.W."/>
            <person name="De Luna E."/>
            <person name="Martienssen R.A."/>
            <person name="Minamino N."/>
            <person name="Mizutani M."/>
            <person name="Mizutani M."/>
            <person name="Mochizuki N."/>
            <person name="Monte I."/>
            <person name="Mosher R."/>
            <person name="Nagasaki H."/>
            <person name="Nakagami H."/>
            <person name="Naramoto S."/>
            <person name="Nishitani K."/>
            <person name="Ohtani M."/>
            <person name="Okamoto T."/>
            <person name="Okumura M."/>
            <person name="Phillips J."/>
            <person name="Pollak B."/>
            <person name="Reinders A."/>
            <person name="Rovekamp M."/>
            <person name="Sano R."/>
            <person name="Sawa S."/>
            <person name="Schmid M.W."/>
            <person name="Shirakawa M."/>
            <person name="Solano R."/>
            <person name="Spunde A."/>
            <person name="Suetsugu N."/>
            <person name="Sugano S."/>
            <person name="Sugiyama A."/>
            <person name="Sun R."/>
            <person name="Suzuki Y."/>
            <person name="Takenaka M."/>
            <person name="Takezawa D."/>
            <person name="Tomogane H."/>
            <person name="Tsuzuki M."/>
            <person name="Ueda T."/>
            <person name="Umeda M."/>
            <person name="Ward J.M."/>
            <person name="Watanabe Y."/>
            <person name="Yazaki K."/>
            <person name="Yokoyama R."/>
            <person name="Yoshitake Y."/>
            <person name="Yotsui I."/>
            <person name="Zachgo S."/>
            <person name="Schmutz J."/>
        </authorList>
    </citation>
    <scope>NUCLEOTIDE SEQUENCE [LARGE SCALE GENOMIC DNA]</scope>
    <source>
        <strain evidence="2">Tak-1</strain>
    </source>
</reference>
<dbReference type="EMBL" id="KZ772784">
    <property type="protein sequence ID" value="PTQ31394.1"/>
    <property type="molecule type" value="Genomic_DNA"/>
</dbReference>
<name>A0A2R6WC11_MARPO</name>
<accession>A0A2R6WC11</accession>
<evidence type="ECO:0000313" key="2">
    <source>
        <dbReference type="Proteomes" id="UP000244005"/>
    </source>
</evidence>
<evidence type="ECO:0000313" key="1">
    <source>
        <dbReference type="EMBL" id="PTQ31394.1"/>
    </source>
</evidence>
<gene>
    <name evidence="1" type="ORF">MARPO_0112s0042</name>
</gene>